<sequence>MQPPIKFRLAISICLLAIVLAVTLAAEAQNTIGNPLGQGATFDTVIRNVINFANIILAPISALMILIGGFLYMTAGGDTERLKKANRTLLWAVIGIAIVLLSNGAVAIVKNLLGQK</sequence>
<proteinExistence type="predicted"/>
<dbReference type="EMBL" id="JACQMJ010000004">
    <property type="protein sequence ID" value="MBI4132182.1"/>
    <property type="molecule type" value="Genomic_DNA"/>
</dbReference>
<evidence type="ECO:0008006" key="5">
    <source>
        <dbReference type="Google" id="ProtNLM"/>
    </source>
</evidence>
<evidence type="ECO:0000256" key="2">
    <source>
        <dbReference type="SAM" id="SignalP"/>
    </source>
</evidence>
<gene>
    <name evidence="3" type="ORF">HY474_00970</name>
</gene>
<comment type="caution">
    <text evidence="3">The sequence shown here is derived from an EMBL/GenBank/DDBJ whole genome shotgun (WGS) entry which is preliminary data.</text>
</comment>
<evidence type="ECO:0000313" key="3">
    <source>
        <dbReference type="EMBL" id="MBI4132182.1"/>
    </source>
</evidence>
<keyword evidence="1" id="KW-1133">Transmembrane helix</keyword>
<dbReference type="AlphaFoldDB" id="A0A932YVH5"/>
<evidence type="ECO:0000313" key="4">
    <source>
        <dbReference type="Proteomes" id="UP000704960"/>
    </source>
</evidence>
<feature type="transmembrane region" description="Helical" evidence="1">
    <location>
        <begin position="49"/>
        <end position="76"/>
    </location>
</feature>
<evidence type="ECO:0000256" key="1">
    <source>
        <dbReference type="SAM" id="Phobius"/>
    </source>
</evidence>
<name>A0A932YVH5_9BACT</name>
<feature type="transmembrane region" description="Helical" evidence="1">
    <location>
        <begin position="88"/>
        <end position="109"/>
    </location>
</feature>
<accession>A0A932YVH5</accession>
<dbReference type="InterPro" id="IPR043993">
    <property type="entry name" value="T4SS_pilin"/>
</dbReference>
<keyword evidence="1" id="KW-0812">Transmembrane</keyword>
<keyword evidence="1" id="KW-0472">Membrane</keyword>
<organism evidence="3 4">
    <name type="scientific">Candidatus Sungiibacteriota bacterium</name>
    <dbReference type="NCBI Taxonomy" id="2750080"/>
    <lineage>
        <taxon>Bacteria</taxon>
        <taxon>Candidatus Sungiibacteriota</taxon>
    </lineage>
</organism>
<reference evidence="3" key="1">
    <citation type="submission" date="2020-07" db="EMBL/GenBank/DDBJ databases">
        <title>Huge and variable diversity of episymbiotic CPR bacteria and DPANN archaea in groundwater ecosystems.</title>
        <authorList>
            <person name="He C.Y."/>
            <person name="Keren R."/>
            <person name="Whittaker M."/>
            <person name="Farag I.F."/>
            <person name="Doudna J."/>
            <person name="Cate J.H.D."/>
            <person name="Banfield J.F."/>
        </authorList>
    </citation>
    <scope>NUCLEOTIDE SEQUENCE</scope>
    <source>
        <strain evidence="3">NC_groundwater_1226_Ag_S-0.1um_59_124</strain>
    </source>
</reference>
<keyword evidence="2" id="KW-0732">Signal</keyword>
<feature type="chain" id="PRO_5036837191" description="TrbC/VIRB2 family protein" evidence="2">
    <location>
        <begin position="29"/>
        <end position="116"/>
    </location>
</feature>
<protein>
    <recommendedName>
        <fullName evidence="5">TrbC/VIRB2 family protein</fullName>
    </recommendedName>
</protein>
<dbReference type="Proteomes" id="UP000704960">
    <property type="component" value="Unassembled WGS sequence"/>
</dbReference>
<feature type="signal peptide" evidence="2">
    <location>
        <begin position="1"/>
        <end position="28"/>
    </location>
</feature>
<dbReference type="Pfam" id="PF18895">
    <property type="entry name" value="T4SS_pilin"/>
    <property type="match status" value="1"/>
</dbReference>